<dbReference type="GO" id="GO:0046872">
    <property type="term" value="F:metal ion binding"/>
    <property type="evidence" value="ECO:0007669"/>
    <property type="project" value="UniProtKB-KW"/>
</dbReference>
<evidence type="ECO:0000313" key="8">
    <source>
        <dbReference type="Proteomes" id="UP000294547"/>
    </source>
</evidence>
<evidence type="ECO:0000256" key="3">
    <source>
        <dbReference type="ARBA" id="ARBA00023004"/>
    </source>
</evidence>
<keyword evidence="1 4" id="KW-0349">Heme</keyword>
<dbReference type="InterPro" id="IPR036909">
    <property type="entry name" value="Cyt_c-like_dom_sf"/>
</dbReference>
<keyword evidence="8" id="KW-1185">Reference proteome</keyword>
<comment type="caution">
    <text evidence="7">The sequence shown here is derived from an EMBL/GenBank/DDBJ whole genome shotgun (WGS) entry which is preliminary data.</text>
</comment>
<sequence length="506" mass="51285">MIGTPFRRAAAGAALAAGLIAAAGPPAAVLVGPRPDLDVEARARVVRIVAPPADFSAPEPFEAMAGGAATRRIVPGPQSFAQPAVGLSRAEEDAFLVGRAVFRKLWVAAPTSTHASDGLGPLFDARSCATCHVRDGRGRSPTPQGGDGFVMRLAAVGADGVPRPDPVYGTQLQGAAVTGLAPEGRVAVGWTPRPVTLADGTVVTLRAPTYAAADLAFGALDPATRLSPRVAPPLIGLGLLAAVDDGDILAAADPGDADGDGISGRPAWIADPASGIADPAGGPARLGRFGWKAAQPTLESQTAAAFSADMGLSTSLHPSPFGDCTTAETACLALPTGVTPEDAPTEVPASMLAATVDYVATLAVPVRRDVGAPAVLAGKRIFHAIGCAACHRPAYVTRRDAVPAAFALQPIRPYTDLLLHDMGDGLADGVPEGGAAGREWRTAPLWGIGLTGTVGPAGVGYLHDGRARDLVEAVLWHGGEAEPARAAFASLPATERDALVAFLKSL</sequence>
<dbReference type="InterPro" id="IPR051395">
    <property type="entry name" value="Cytochrome_c_Peroxidase/MauG"/>
</dbReference>
<evidence type="ECO:0000256" key="5">
    <source>
        <dbReference type="SAM" id="SignalP"/>
    </source>
</evidence>
<feature type="chain" id="PRO_5020303387" evidence="5">
    <location>
        <begin position="29"/>
        <end position="506"/>
    </location>
</feature>
<dbReference type="Pfam" id="PF06537">
    <property type="entry name" value="DHOR"/>
    <property type="match status" value="2"/>
</dbReference>
<feature type="signal peptide" evidence="5">
    <location>
        <begin position="1"/>
        <end position="28"/>
    </location>
</feature>
<dbReference type="AlphaFoldDB" id="A0A4R6RBC6"/>
<dbReference type="Gene3D" id="1.10.760.10">
    <property type="entry name" value="Cytochrome c-like domain"/>
    <property type="match status" value="1"/>
</dbReference>
<keyword evidence="5" id="KW-0732">Signal</keyword>
<dbReference type="PANTHER" id="PTHR30600:SF4">
    <property type="entry name" value="CYTOCHROME C DOMAIN-CONTAINING PROTEIN"/>
    <property type="match status" value="1"/>
</dbReference>
<dbReference type="SUPFAM" id="SSF46626">
    <property type="entry name" value="Cytochrome c"/>
    <property type="match status" value="1"/>
</dbReference>
<evidence type="ECO:0000313" key="7">
    <source>
        <dbReference type="EMBL" id="TDP83285.1"/>
    </source>
</evidence>
<name>A0A4R6RBC6_9HYPH</name>
<evidence type="ECO:0000256" key="1">
    <source>
        <dbReference type="ARBA" id="ARBA00022617"/>
    </source>
</evidence>
<dbReference type="EMBL" id="SNXY01000009">
    <property type="protein sequence ID" value="TDP83285.1"/>
    <property type="molecule type" value="Genomic_DNA"/>
</dbReference>
<dbReference type="GO" id="GO:0004130">
    <property type="term" value="F:cytochrome-c peroxidase activity"/>
    <property type="evidence" value="ECO:0007669"/>
    <property type="project" value="TreeGrafter"/>
</dbReference>
<keyword evidence="2 4" id="KW-0479">Metal-binding</keyword>
<organism evidence="7 8">
    <name type="scientific">Oharaeibacter diazotrophicus</name>
    <dbReference type="NCBI Taxonomy" id="1920512"/>
    <lineage>
        <taxon>Bacteria</taxon>
        <taxon>Pseudomonadati</taxon>
        <taxon>Pseudomonadota</taxon>
        <taxon>Alphaproteobacteria</taxon>
        <taxon>Hyphomicrobiales</taxon>
        <taxon>Pleomorphomonadaceae</taxon>
        <taxon>Oharaeibacter</taxon>
    </lineage>
</organism>
<gene>
    <name evidence="7" type="ORF">EDD54_3244</name>
</gene>
<proteinExistence type="predicted"/>
<dbReference type="RefSeq" id="WP_126538099.1">
    <property type="nucleotide sequence ID" value="NZ_BSPM01000009.1"/>
</dbReference>
<feature type="domain" description="Cytochrome c" evidence="6">
    <location>
        <begin position="373"/>
        <end position="506"/>
    </location>
</feature>
<dbReference type="InterPro" id="IPR009056">
    <property type="entry name" value="Cyt_c-like_dom"/>
</dbReference>
<dbReference type="InterPro" id="IPR010538">
    <property type="entry name" value="DHOR"/>
</dbReference>
<dbReference type="OrthoDB" id="9805202at2"/>
<keyword evidence="3 4" id="KW-0408">Iron</keyword>
<dbReference type="GO" id="GO:0009055">
    <property type="term" value="F:electron transfer activity"/>
    <property type="evidence" value="ECO:0007669"/>
    <property type="project" value="InterPro"/>
</dbReference>
<dbReference type="PANTHER" id="PTHR30600">
    <property type="entry name" value="CYTOCHROME C PEROXIDASE-RELATED"/>
    <property type="match status" value="1"/>
</dbReference>
<reference evidence="7 8" key="1">
    <citation type="submission" date="2019-03" db="EMBL/GenBank/DDBJ databases">
        <title>Genomic Encyclopedia of Type Strains, Phase IV (KMG-IV): sequencing the most valuable type-strain genomes for metagenomic binning, comparative biology and taxonomic classification.</title>
        <authorList>
            <person name="Goeker M."/>
        </authorList>
    </citation>
    <scope>NUCLEOTIDE SEQUENCE [LARGE SCALE GENOMIC DNA]</scope>
    <source>
        <strain evidence="7 8">DSM 102969</strain>
    </source>
</reference>
<dbReference type="GO" id="GO:0020037">
    <property type="term" value="F:heme binding"/>
    <property type="evidence" value="ECO:0007669"/>
    <property type="project" value="InterPro"/>
</dbReference>
<protein>
    <submittedName>
        <fullName evidence="7">CxxC motif-containing protein (DUF1111 family)</fullName>
    </submittedName>
</protein>
<evidence type="ECO:0000256" key="2">
    <source>
        <dbReference type="ARBA" id="ARBA00022723"/>
    </source>
</evidence>
<dbReference type="PIRSF" id="PIRSF028099">
    <property type="entry name" value="DUF1111"/>
    <property type="match status" value="1"/>
</dbReference>
<dbReference type="PROSITE" id="PS51007">
    <property type="entry name" value="CYTC"/>
    <property type="match status" value="1"/>
</dbReference>
<accession>A0A4R6RBC6</accession>
<evidence type="ECO:0000256" key="4">
    <source>
        <dbReference type="PROSITE-ProRule" id="PRU00433"/>
    </source>
</evidence>
<evidence type="ECO:0000259" key="6">
    <source>
        <dbReference type="PROSITE" id="PS51007"/>
    </source>
</evidence>
<dbReference type="Proteomes" id="UP000294547">
    <property type="component" value="Unassembled WGS sequence"/>
</dbReference>